<gene>
    <name evidence="2" type="ORF">JM946_21945</name>
</gene>
<evidence type="ECO:0000313" key="3">
    <source>
        <dbReference type="Proteomes" id="UP000661077"/>
    </source>
</evidence>
<sequence length="393" mass="45039">MTSLFAKFSMRVLSAAAVFALPVGAVAAVLPDDRADALYHRYEGGGVTIQGPSVLVRKKMAEKYAVSANYYQDMITSASIDVEVSGASEYKEERDQYSLGFEYLRGKTTYNLGYTNSEENDYEANTASFGLSQDLFGDLTTITMGFSRGSDKVRNSTDPSFEEDIDRWSYRVGVSQILTKSLISSLNFEVITDEGFLNNPYRSYRYVNPTDPRLFVLEQEIYPRTRTSNAAALNARYFLPYRAAVYGGYRFFTDTWGIRADTFELGYIHPIQPQWTLEARVRYYQQDNADFYSDLFDRVNQQNFLARDKELSTFNSVAFRIGASYEFAQSGWRFVKRGSLNLFYDRIEFKYDDFRDARFSRLPSSDPNFRPAGSEPLYEFGANVIQAFVSIWF</sequence>
<feature type="chain" id="PRO_5045755860" evidence="1">
    <location>
        <begin position="28"/>
        <end position="393"/>
    </location>
</feature>
<dbReference type="Pfam" id="PF12094">
    <property type="entry name" value="DUF3570"/>
    <property type="match status" value="2"/>
</dbReference>
<name>A0ABS1X2F6_9GAMM</name>
<feature type="signal peptide" evidence="1">
    <location>
        <begin position="1"/>
        <end position="27"/>
    </location>
</feature>
<dbReference type="EMBL" id="JAEVLS010000005">
    <property type="protein sequence ID" value="MBM0107411.1"/>
    <property type="molecule type" value="Genomic_DNA"/>
</dbReference>
<dbReference type="SUPFAM" id="SSF56935">
    <property type="entry name" value="Porins"/>
    <property type="match status" value="1"/>
</dbReference>
<accession>A0ABS1X2F6</accession>
<dbReference type="RefSeq" id="WP_203169522.1">
    <property type="nucleotide sequence ID" value="NZ_JAEVLS010000005.1"/>
</dbReference>
<organism evidence="2 3">
    <name type="scientific">Steroidobacter gossypii</name>
    <dbReference type="NCBI Taxonomy" id="2805490"/>
    <lineage>
        <taxon>Bacteria</taxon>
        <taxon>Pseudomonadati</taxon>
        <taxon>Pseudomonadota</taxon>
        <taxon>Gammaproteobacteria</taxon>
        <taxon>Steroidobacterales</taxon>
        <taxon>Steroidobacteraceae</taxon>
        <taxon>Steroidobacter</taxon>
    </lineage>
</organism>
<comment type="caution">
    <text evidence="2">The sequence shown here is derived from an EMBL/GenBank/DDBJ whole genome shotgun (WGS) entry which is preliminary data.</text>
</comment>
<dbReference type="InterPro" id="IPR021953">
    <property type="entry name" value="DUF3570"/>
</dbReference>
<keyword evidence="3" id="KW-1185">Reference proteome</keyword>
<proteinExistence type="predicted"/>
<evidence type="ECO:0000313" key="2">
    <source>
        <dbReference type="EMBL" id="MBM0107411.1"/>
    </source>
</evidence>
<keyword evidence="1" id="KW-0732">Signal</keyword>
<dbReference type="Proteomes" id="UP000661077">
    <property type="component" value="Unassembled WGS sequence"/>
</dbReference>
<reference evidence="2 3" key="1">
    <citation type="journal article" date="2021" name="Int. J. Syst. Evol. Microbiol.">
        <title>Steroidobacter gossypii sp. nov., isolated from soil of cotton cropping field.</title>
        <authorList>
            <person name="Huang R."/>
            <person name="Yang S."/>
            <person name="Zhen C."/>
            <person name="Liu W."/>
        </authorList>
    </citation>
    <scope>NUCLEOTIDE SEQUENCE [LARGE SCALE GENOMIC DNA]</scope>
    <source>
        <strain evidence="2 3">S1-65</strain>
    </source>
</reference>
<protein>
    <submittedName>
        <fullName evidence="2">DUF3570 domain-containing protein</fullName>
    </submittedName>
</protein>
<evidence type="ECO:0000256" key="1">
    <source>
        <dbReference type="SAM" id="SignalP"/>
    </source>
</evidence>